<name>A0AAD5QIE7_PARTN</name>
<evidence type="ECO:0000313" key="1">
    <source>
        <dbReference type="EMBL" id="KAJ1349600.1"/>
    </source>
</evidence>
<organism evidence="1 2">
    <name type="scientific">Parelaphostrongylus tenuis</name>
    <name type="common">Meningeal worm</name>
    <dbReference type="NCBI Taxonomy" id="148309"/>
    <lineage>
        <taxon>Eukaryota</taxon>
        <taxon>Metazoa</taxon>
        <taxon>Ecdysozoa</taxon>
        <taxon>Nematoda</taxon>
        <taxon>Chromadorea</taxon>
        <taxon>Rhabditida</taxon>
        <taxon>Rhabditina</taxon>
        <taxon>Rhabditomorpha</taxon>
        <taxon>Strongyloidea</taxon>
        <taxon>Metastrongylidae</taxon>
        <taxon>Parelaphostrongylus</taxon>
    </lineage>
</organism>
<keyword evidence="2" id="KW-1185">Reference proteome</keyword>
<protein>
    <submittedName>
        <fullName evidence="1">Uncharacterized protein</fullName>
    </submittedName>
</protein>
<dbReference type="Proteomes" id="UP001196413">
    <property type="component" value="Unassembled WGS sequence"/>
</dbReference>
<comment type="caution">
    <text evidence="1">The sequence shown here is derived from an EMBL/GenBank/DDBJ whole genome shotgun (WGS) entry which is preliminary data.</text>
</comment>
<proteinExistence type="predicted"/>
<gene>
    <name evidence="1" type="ORF">KIN20_005196</name>
</gene>
<dbReference type="EMBL" id="JAHQIW010000700">
    <property type="protein sequence ID" value="KAJ1349600.1"/>
    <property type="molecule type" value="Genomic_DNA"/>
</dbReference>
<accession>A0AAD5QIE7</accession>
<evidence type="ECO:0000313" key="2">
    <source>
        <dbReference type="Proteomes" id="UP001196413"/>
    </source>
</evidence>
<reference evidence="1" key="1">
    <citation type="submission" date="2021-06" db="EMBL/GenBank/DDBJ databases">
        <title>Parelaphostrongylus tenuis whole genome reference sequence.</title>
        <authorList>
            <person name="Garwood T.J."/>
            <person name="Larsen P.A."/>
            <person name="Fountain-Jones N.M."/>
            <person name="Garbe J.R."/>
            <person name="Macchietto M.G."/>
            <person name="Kania S.A."/>
            <person name="Gerhold R.W."/>
            <person name="Richards J.E."/>
            <person name="Wolf T.M."/>
        </authorList>
    </citation>
    <scope>NUCLEOTIDE SEQUENCE</scope>
    <source>
        <strain evidence="1">MNPRO001-30</strain>
        <tissue evidence="1">Meninges</tissue>
    </source>
</reference>
<dbReference type="AlphaFoldDB" id="A0AAD5QIE7"/>
<sequence length="96" mass="10450">MTISQYTVDFVFFRCCTGSEIPRGEKGSMENSPTLFRSMIGSKSGSREAISVEESAPCSHSSLTKVATIGWLSTNNQGCQKTIDVLISFALQLVHL</sequence>